<dbReference type="AlphaFoldDB" id="A0A068QUG7"/>
<proteinExistence type="predicted"/>
<dbReference type="KEGG" id="xdo:XDD1_2730"/>
<gene>
    <name evidence="1" type="ORF">XDD1_2730</name>
</gene>
<name>A0A068QUG7_9GAMM</name>
<dbReference type="HOGENOM" id="CLU_2653668_0_0_6"/>
<protein>
    <submittedName>
        <fullName evidence="1">Uncharacterized protein</fullName>
    </submittedName>
</protein>
<dbReference type="EMBL" id="FO704550">
    <property type="protein sequence ID" value="CDG18429.1"/>
    <property type="molecule type" value="Genomic_DNA"/>
</dbReference>
<evidence type="ECO:0000313" key="1">
    <source>
        <dbReference type="EMBL" id="CDG18429.1"/>
    </source>
</evidence>
<sequence length="76" mass="8486">MKTGCYINDYYQRSRPPTGPGRLSELKRLELVTAIHSTVKGYIQFASARMNATVVATGKHGPLKEYTSNNPIFLII</sequence>
<accession>A0A068QUG7</accession>
<organism evidence="1 2">
    <name type="scientific">Xenorhabdus doucetiae</name>
    <dbReference type="NCBI Taxonomy" id="351671"/>
    <lineage>
        <taxon>Bacteria</taxon>
        <taxon>Pseudomonadati</taxon>
        <taxon>Pseudomonadota</taxon>
        <taxon>Gammaproteobacteria</taxon>
        <taxon>Enterobacterales</taxon>
        <taxon>Morganellaceae</taxon>
        <taxon>Xenorhabdus</taxon>
    </lineage>
</organism>
<dbReference type="Proteomes" id="UP000032721">
    <property type="component" value="Chromosome"/>
</dbReference>
<evidence type="ECO:0000313" key="2">
    <source>
        <dbReference type="Proteomes" id="UP000032721"/>
    </source>
</evidence>
<reference evidence="1 2" key="1">
    <citation type="submission" date="2013-07" db="EMBL/GenBank/DDBJ databases">
        <authorList>
            <person name="Genoscope - CEA"/>
        </authorList>
    </citation>
    <scope>NUCLEOTIDE SEQUENCE [LARGE SCALE GENOMIC DNA]</scope>
    <source>
        <strain evidence="2">FRM16 / DSM 17909</strain>
    </source>
</reference>